<gene>
    <name evidence="1" type="ORF">BWQ96_09548</name>
</gene>
<comment type="caution">
    <text evidence="1">The sequence shown here is derived from an EMBL/GenBank/DDBJ whole genome shotgun (WGS) entry which is preliminary data.</text>
</comment>
<evidence type="ECO:0000313" key="2">
    <source>
        <dbReference type="Proteomes" id="UP000247409"/>
    </source>
</evidence>
<evidence type="ECO:0000313" key="1">
    <source>
        <dbReference type="EMBL" id="PXF40715.1"/>
    </source>
</evidence>
<name>A0A2V3IF51_9FLOR</name>
<protein>
    <submittedName>
        <fullName evidence="1">Uncharacterized protein</fullName>
    </submittedName>
</protein>
<dbReference type="Proteomes" id="UP000247409">
    <property type="component" value="Unassembled WGS sequence"/>
</dbReference>
<dbReference type="AlphaFoldDB" id="A0A2V3IF51"/>
<accession>A0A2V3IF51</accession>
<reference evidence="1 2" key="1">
    <citation type="journal article" date="2018" name="Mol. Biol. Evol.">
        <title>Analysis of the draft genome of the red seaweed Gracilariopsis chorda provides insights into genome size evolution in Rhodophyta.</title>
        <authorList>
            <person name="Lee J."/>
            <person name="Yang E.C."/>
            <person name="Graf L."/>
            <person name="Yang J.H."/>
            <person name="Qiu H."/>
            <person name="Zel Zion U."/>
            <person name="Chan C.X."/>
            <person name="Stephens T.G."/>
            <person name="Weber A.P.M."/>
            <person name="Boo G.H."/>
            <person name="Boo S.M."/>
            <person name="Kim K.M."/>
            <person name="Shin Y."/>
            <person name="Jung M."/>
            <person name="Lee S.J."/>
            <person name="Yim H.S."/>
            <person name="Lee J.H."/>
            <person name="Bhattacharya D."/>
            <person name="Yoon H.S."/>
        </authorList>
    </citation>
    <scope>NUCLEOTIDE SEQUENCE [LARGE SCALE GENOMIC DNA]</scope>
    <source>
        <strain evidence="1 2">SKKU-2015</strain>
        <tissue evidence="1">Whole body</tissue>
    </source>
</reference>
<proteinExistence type="predicted"/>
<organism evidence="1 2">
    <name type="scientific">Gracilariopsis chorda</name>
    <dbReference type="NCBI Taxonomy" id="448386"/>
    <lineage>
        <taxon>Eukaryota</taxon>
        <taxon>Rhodophyta</taxon>
        <taxon>Florideophyceae</taxon>
        <taxon>Rhodymeniophycidae</taxon>
        <taxon>Gracilariales</taxon>
        <taxon>Gracilariaceae</taxon>
        <taxon>Gracilariopsis</taxon>
    </lineage>
</organism>
<dbReference type="EMBL" id="NBIV01000263">
    <property type="protein sequence ID" value="PXF40715.1"/>
    <property type="molecule type" value="Genomic_DNA"/>
</dbReference>
<sequence>MVLTEYNSNARQLQVYSILKTLRIEKSMSENEITTSSEGLTKVLSIVEELSPQCRPHFWCEAHKFGYLRDAFRGLSWAKLPIGNIVPSNYTFNGFITALREGLQL</sequence>
<keyword evidence="2" id="KW-1185">Reference proteome</keyword>